<dbReference type="EMBL" id="GEZM01007077">
    <property type="protein sequence ID" value="JAV95419.1"/>
    <property type="molecule type" value="Transcribed_RNA"/>
</dbReference>
<feature type="transmembrane region" description="Helical" evidence="10">
    <location>
        <begin position="34"/>
        <end position="54"/>
    </location>
</feature>
<accession>A0A1Y1NI72</accession>
<dbReference type="EMBL" id="GEZM01007079">
    <property type="protein sequence ID" value="JAV95417.1"/>
    <property type="molecule type" value="Transcribed_RNA"/>
</dbReference>
<evidence type="ECO:0000256" key="10">
    <source>
        <dbReference type="SAM" id="Phobius"/>
    </source>
</evidence>
<dbReference type="Proteomes" id="UP000327044">
    <property type="component" value="Unassembled WGS sequence"/>
</dbReference>
<dbReference type="GO" id="GO:0005886">
    <property type="term" value="C:plasma membrane"/>
    <property type="evidence" value="ECO:0007669"/>
    <property type="project" value="UniProtKB-SubCell"/>
</dbReference>
<feature type="transmembrane region" description="Helical" evidence="10">
    <location>
        <begin position="193"/>
        <end position="213"/>
    </location>
</feature>
<keyword evidence="7 10" id="KW-0472">Membrane</keyword>
<dbReference type="GO" id="GO:0004984">
    <property type="term" value="F:olfactory receptor activity"/>
    <property type="evidence" value="ECO:0007669"/>
    <property type="project" value="InterPro"/>
</dbReference>
<evidence type="ECO:0000256" key="9">
    <source>
        <dbReference type="ARBA" id="ARBA00023224"/>
    </source>
</evidence>
<keyword evidence="3" id="KW-0716">Sensory transduction</keyword>
<gene>
    <name evidence="12" type="ORF">PPYR_12827</name>
</gene>
<evidence type="ECO:0000256" key="1">
    <source>
        <dbReference type="ARBA" id="ARBA00004651"/>
    </source>
</evidence>
<evidence type="ECO:0000256" key="5">
    <source>
        <dbReference type="ARBA" id="ARBA00022725"/>
    </source>
</evidence>
<dbReference type="OrthoDB" id="8196465at2759"/>
<keyword evidence="2" id="KW-1003">Cell membrane</keyword>
<dbReference type="EMBL" id="VVIM01000009">
    <property type="protein sequence ID" value="KAB0793207.1"/>
    <property type="molecule type" value="Genomic_DNA"/>
</dbReference>
<evidence type="ECO:0000256" key="7">
    <source>
        <dbReference type="ARBA" id="ARBA00023136"/>
    </source>
</evidence>
<keyword evidence="5" id="KW-0552">Olfaction</keyword>
<protein>
    <recommendedName>
        <fullName evidence="14">Odorant receptor</fullName>
    </recommendedName>
</protein>
<keyword evidence="4 10" id="KW-0812">Transmembrane</keyword>
<dbReference type="Pfam" id="PF02949">
    <property type="entry name" value="7tm_6"/>
    <property type="match status" value="1"/>
</dbReference>
<evidence type="ECO:0000313" key="12">
    <source>
        <dbReference type="EMBL" id="KAB0793207.1"/>
    </source>
</evidence>
<reference evidence="12" key="3">
    <citation type="submission" date="2019-08" db="EMBL/GenBank/DDBJ databases">
        <authorList>
            <consortium name="Photinus pyralis genome working group"/>
            <person name="Fallon T.R."/>
            <person name="Sander Lower S.E."/>
            <person name="Weng J.-K."/>
        </authorList>
    </citation>
    <scope>NUCLEOTIDE SEQUENCE</scope>
    <source>
        <strain evidence="12">1611_PpyrPB1</strain>
        <tissue evidence="12">Whole body</tissue>
    </source>
</reference>
<evidence type="ECO:0000256" key="2">
    <source>
        <dbReference type="ARBA" id="ARBA00022475"/>
    </source>
</evidence>
<dbReference type="GO" id="GO:0005549">
    <property type="term" value="F:odorant binding"/>
    <property type="evidence" value="ECO:0007669"/>
    <property type="project" value="InterPro"/>
</dbReference>
<keyword evidence="8" id="KW-0675">Receptor</keyword>
<name>A0A1Y1NI72_PHOPY</name>
<keyword evidence="6 10" id="KW-1133">Transmembrane helix</keyword>
<evidence type="ECO:0008006" key="14">
    <source>
        <dbReference type="Google" id="ProtNLM"/>
    </source>
</evidence>
<reference evidence="12 13" key="2">
    <citation type="journal article" date="2018" name="Elife">
        <title>Firefly genomes illuminate parallel origins of bioluminescence in beetles.</title>
        <authorList>
            <person name="Fallon T.R."/>
            <person name="Lower S.E."/>
            <person name="Chang C.H."/>
            <person name="Bessho-Uehara M."/>
            <person name="Martin G.J."/>
            <person name="Bewick A.J."/>
            <person name="Behringer M."/>
            <person name="Debat H.J."/>
            <person name="Wong I."/>
            <person name="Day J.C."/>
            <person name="Suvorov A."/>
            <person name="Silva C.J."/>
            <person name="Stanger-Hall K.F."/>
            <person name="Hall D.W."/>
            <person name="Schmitz R.J."/>
            <person name="Nelson D.R."/>
            <person name="Lewis S.M."/>
            <person name="Shigenobu S."/>
            <person name="Bybee S.M."/>
            <person name="Larracuente A.M."/>
            <person name="Oba Y."/>
            <person name="Weng J.K."/>
        </authorList>
    </citation>
    <scope>NUCLEOTIDE SEQUENCE [LARGE SCALE GENOMIC DNA]</scope>
    <source>
        <strain evidence="12">1611_PpyrPB1</strain>
        <tissue evidence="12">Whole body</tissue>
    </source>
</reference>
<evidence type="ECO:0000313" key="11">
    <source>
        <dbReference type="EMBL" id="JAV95417.1"/>
    </source>
</evidence>
<evidence type="ECO:0000256" key="6">
    <source>
        <dbReference type="ARBA" id="ARBA00022989"/>
    </source>
</evidence>
<organism evidence="11">
    <name type="scientific">Photinus pyralis</name>
    <name type="common">Common eastern firefly</name>
    <name type="synonym">Lampyris pyralis</name>
    <dbReference type="NCBI Taxonomy" id="7054"/>
    <lineage>
        <taxon>Eukaryota</taxon>
        <taxon>Metazoa</taxon>
        <taxon>Ecdysozoa</taxon>
        <taxon>Arthropoda</taxon>
        <taxon>Hexapoda</taxon>
        <taxon>Insecta</taxon>
        <taxon>Pterygota</taxon>
        <taxon>Neoptera</taxon>
        <taxon>Endopterygota</taxon>
        <taxon>Coleoptera</taxon>
        <taxon>Polyphaga</taxon>
        <taxon>Elateriformia</taxon>
        <taxon>Elateroidea</taxon>
        <taxon>Lampyridae</taxon>
        <taxon>Lampyrinae</taxon>
        <taxon>Photinus</taxon>
    </lineage>
</organism>
<keyword evidence="13" id="KW-1185">Reference proteome</keyword>
<evidence type="ECO:0000256" key="4">
    <source>
        <dbReference type="ARBA" id="ARBA00022692"/>
    </source>
</evidence>
<dbReference type="GO" id="GO:0007165">
    <property type="term" value="P:signal transduction"/>
    <property type="evidence" value="ECO:0007669"/>
    <property type="project" value="UniProtKB-KW"/>
</dbReference>
<dbReference type="AlphaFoldDB" id="A0A1Y1NI72"/>
<feature type="transmembrane region" description="Helical" evidence="10">
    <location>
        <begin position="225"/>
        <end position="245"/>
    </location>
</feature>
<evidence type="ECO:0000256" key="3">
    <source>
        <dbReference type="ARBA" id="ARBA00022606"/>
    </source>
</evidence>
<sequence length="319" mass="36577">MKIQHRPFLPDLERGGEKEYELTSFCVKITNIQAVAYVGFAYFCVFTGIALMIVTNIRNHNYHGALAFGSLNVLNISYSPNYEIISLYQTIVVFYVSVYYISVDLIATGLLVHIAFQFKMVQNNFQRVVYNAYREMCKSDIHDSLSLNFETFSKGYETVTPLIRWKYLRSSLQKAAKYHAAVLRLMNDMEEMFSLMYLVQFSTLMIVMCFEIYNATAVDNTLDIIFSLAQCVTLLLQLLLTCFWAEYVLHEGVQVSSAVYHSHFVGTDVRFQKGLVLVIQRSQREATLTAGNMATVKLATMAWIIKSAYSAFMMMRSLK</sequence>
<dbReference type="PANTHER" id="PTHR21137">
    <property type="entry name" value="ODORANT RECEPTOR"/>
    <property type="match status" value="1"/>
</dbReference>
<evidence type="ECO:0000313" key="13">
    <source>
        <dbReference type="Proteomes" id="UP000327044"/>
    </source>
</evidence>
<comment type="subcellular location">
    <subcellularLocation>
        <location evidence="1">Cell membrane</location>
        <topology evidence="1">Multi-pass membrane protein</topology>
    </subcellularLocation>
</comment>
<proteinExistence type="predicted"/>
<keyword evidence="9" id="KW-0807">Transducer</keyword>
<evidence type="ECO:0000256" key="8">
    <source>
        <dbReference type="ARBA" id="ARBA00023170"/>
    </source>
</evidence>
<reference evidence="11" key="1">
    <citation type="journal article" date="2016" name="Sci. Rep.">
        <title>Molecular characterization of firefly nuptial gifts: a multi-omics approach sheds light on postcopulatory sexual selection.</title>
        <authorList>
            <person name="Al-Wathiqui N."/>
            <person name="Fallon T.R."/>
            <person name="South A."/>
            <person name="Weng J.K."/>
            <person name="Lewis S.M."/>
        </authorList>
    </citation>
    <scope>NUCLEOTIDE SEQUENCE</scope>
</reference>
<feature type="transmembrane region" description="Helical" evidence="10">
    <location>
        <begin position="92"/>
        <end position="116"/>
    </location>
</feature>
<dbReference type="PANTHER" id="PTHR21137:SF35">
    <property type="entry name" value="ODORANT RECEPTOR 19A-RELATED"/>
    <property type="match status" value="1"/>
</dbReference>
<dbReference type="InterPro" id="IPR004117">
    <property type="entry name" value="7tm6_olfct_rcpt"/>
</dbReference>
<dbReference type="InParanoid" id="A0A1Y1NI72"/>